<feature type="transmembrane region" description="Helical" evidence="1">
    <location>
        <begin position="153"/>
        <end position="171"/>
    </location>
</feature>
<feature type="transmembrane region" description="Helical" evidence="1">
    <location>
        <begin position="50"/>
        <end position="70"/>
    </location>
</feature>
<accession>A0ABW8T7A0</accession>
<feature type="transmembrane region" description="Helical" evidence="1">
    <location>
        <begin position="230"/>
        <end position="249"/>
    </location>
</feature>
<organism evidence="2 3">
    <name type="scientific">Candidatus Clostridium stratigraminis</name>
    <dbReference type="NCBI Taxonomy" id="3381661"/>
    <lineage>
        <taxon>Bacteria</taxon>
        <taxon>Bacillati</taxon>
        <taxon>Bacillota</taxon>
        <taxon>Clostridia</taxon>
        <taxon>Eubacteriales</taxon>
        <taxon>Clostridiaceae</taxon>
        <taxon>Clostridium</taxon>
    </lineage>
</organism>
<sequence>MFLDKLINHINNYMIISNITLYLMSISIIIMSLVYMAHLFFKKQLFECNMIYAGIAARILMFLGFTIEFAHQMTTYDKYRPIYNAKWDAAIQLVHFLFWGYIAVVGIYSLLTIGLKKYRGFIYTFDISMMSIPLVLGLILGIFEGLYSGGVEALLLIPLPAACIFLFFQCYWRRKLTYFAAFFITTLITLACAYKFKSLKLMLPFAAFMLMLGIYDLIMADLKIKLYRPLLLILPITLIFATNPFYNLWTLIENEQAYTVSNIFYKDVKNLSMVDMEKRIREALDNKNDKLLIKKVSNAYISKDYELQLGEYDIRVLGVDGRNLGIMRKDYKKAGSGSISSFNKTELMGKSLKFLKQMGYSYNPDIVDVKDGMENGDYFISFYHKYPDGKLVDTFPMCEFIWDNDSKLKYLSVTGVFNIKDYSEVKINESQIKVILNNFYKKLNKSTPNYVITSIREIWRSGVDITCENGDSFEIDAASGEIINYNNSKADNKYDKTMEGTIKNREKAINYAKEITSFWDKADFKETQLGKSYAYGQYNFIGKVPGLKITIETLVNIKGEIVNFRQDIVPDNSKYSNNAFKINSREAIKLVEERFNSLKTYTAKAALILTTDDYNNTELKWRVGVVQFMSSEKLYYLVDVNTGMVEPVSY</sequence>
<evidence type="ECO:0000313" key="2">
    <source>
        <dbReference type="EMBL" id="MFL0248373.1"/>
    </source>
</evidence>
<feature type="transmembrane region" description="Helical" evidence="1">
    <location>
        <begin position="20"/>
        <end position="41"/>
    </location>
</feature>
<gene>
    <name evidence="2" type="ORF">ACJDUG_15585</name>
</gene>
<feature type="transmembrane region" description="Helical" evidence="1">
    <location>
        <begin position="90"/>
        <end position="111"/>
    </location>
</feature>
<feature type="transmembrane region" description="Helical" evidence="1">
    <location>
        <begin position="202"/>
        <end position="218"/>
    </location>
</feature>
<proteinExistence type="predicted"/>
<comment type="caution">
    <text evidence="2">The sequence shown here is derived from an EMBL/GenBank/DDBJ whole genome shotgun (WGS) entry which is preliminary data.</text>
</comment>
<reference evidence="2 3" key="1">
    <citation type="submission" date="2024-11" db="EMBL/GenBank/DDBJ databases">
        <authorList>
            <person name="Heng Y.C."/>
            <person name="Lim A.C.H."/>
            <person name="Lee J.K.Y."/>
            <person name="Kittelmann S."/>
        </authorList>
    </citation>
    <scope>NUCLEOTIDE SEQUENCE [LARGE SCALE GENOMIC DNA]</scope>
    <source>
        <strain evidence="2 3">WILCCON 0185</strain>
    </source>
</reference>
<keyword evidence="1" id="KW-1133">Transmembrane helix</keyword>
<dbReference type="Proteomes" id="UP001623591">
    <property type="component" value="Unassembled WGS sequence"/>
</dbReference>
<keyword evidence="3" id="KW-1185">Reference proteome</keyword>
<evidence type="ECO:0000313" key="3">
    <source>
        <dbReference type="Proteomes" id="UP001623591"/>
    </source>
</evidence>
<feature type="transmembrane region" description="Helical" evidence="1">
    <location>
        <begin position="178"/>
        <end position="196"/>
    </location>
</feature>
<name>A0ABW8T7A0_9CLOT</name>
<evidence type="ECO:0008006" key="4">
    <source>
        <dbReference type="Google" id="ProtNLM"/>
    </source>
</evidence>
<feature type="transmembrane region" description="Helical" evidence="1">
    <location>
        <begin position="123"/>
        <end position="147"/>
    </location>
</feature>
<protein>
    <recommendedName>
        <fullName evidence="4">PepSY domain-containing protein</fullName>
    </recommendedName>
</protein>
<keyword evidence="1" id="KW-0812">Transmembrane</keyword>
<dbReference type="EMBL" id="JBJHZZ010000016">
    <property type="protein sequence ID" value="MFL0248373.1"/>
    <property type="molecule type" value="Genomic_DNA"/>
</dbReference>
<evidence type="ECO:0000256" key="1">
    <source>
        <dbReference type="SAM" id="Phobius"/>
    </source>
</evidence>
<keyword evidence="1" id="KW-0472">Membrane</keyword>